<protein>
    <submittedName>
        <fullName evidence="3">MerR family transcriptional regulator</fullName>
    </submittedName>
</protein>
<reference evidence="3 4" key="1">
    <citation type="submission" date="2019-02" db="EMBL/GenBank/DDBJ databases">
        <title>Draft genome sequence of Amycolatopsis sp. 8-3EHSu isolated from roots of Suaeda maritima.</title>
        <authorList>
            <person name="Duangmal K."/>
            <person name="Chantavorakit T."/>
        </authorList>
    </citation>
    <scope>NUCLEOTIDE SEQUENCE [LARGE SCALE GENOMIC DNA]</scope>
    <source>
        <strain evidence="3 4">8-3EHSu</strain>
    </source>
</reference>
<dbReference type="Gene3D" id="1.10.1660.10">
    <property type="match status" value="1"/>
</dbReference>
<evidence type="ECO:0000256" key="1">
    <source>
        <dbReference type="ARBA" id="ARBA00023125"/>
    </source>
</evidence>
<dbReference type="EMBL" id="SFCC01000008">
    <property type="protein sequence ID" value="RZQ62904.1"/>
    <property type="molecule type" value="Genomic_DNA"/>
</dbReference>
<name>A0A4Q7J9S9_9PSEU</name>
<dbReference type="InterPro" id="IPR000551">
    <property type="entry name" value="MerR-type_HTH_dom"/>
</dbReference>
<keyword evidence="4" id="KW-1185">Reference proteome</keyword>
<evidence type="ECO:0000259" key="2">
    <source>
        <dbReference type="PROSITE" id="PS50937"/>
    </source>
</evidence>
<dbReference type="InterPro" id="IPR047057">
    <property type="entry name" value="MerR_fam"/>
</dbReference>
<dbReference type="SMART" id="SM00422">
    <property type="entry name" value="HTH_MERR"/>
    <property type="match status" value="1"/>
</dbReference>
<accession>A0A4Q7J9S9</accession>
<evidence type="ECO:0000313" key="4">
    <source>
        <dbReference type="Proteomes" id="UP000292003"/>
    </source>
</evidence>
<dbReference type="OrthoDB" id="4569196at2"/>
<gene>
    <name evidence="3" type="ORF">EWH70_17920</name>
</gene>
<dbReference type="InterPro" id="IPR009061">
    <property type="entry name" value="DNA-bd_dom_put_sf"/>
</dbReference>
<comment type="caution">
    <text evidence="3">The sequence shown here is derived from an EMBL/GenBank/DDBJ whole genome shotgun (WGS) entry which is preliminary data.</text>
</comment>
<dbReference type="CDD" id="cd00592">
    <property type="entry name" value="HTH_MerR-like"/>
    <property type="match status" value="1"/>
</dbReference>
<evidence type="ECO:0000313" key="3">
    <source>
        <dbReference type="EMBL" id="RZQ62904.1"/>
    </source>
</evidence>
<dbReference type="PROSITE" id="PS50937">
    <property type="entry name" value="HTH_MERR_2"/>
    <property type="match status" value="1"/>
</dbReference>
<dbReference type="GO" id="GO:0003700">
    <property type="term" value="F:DNA-binding transcription factor activity"/>
    <property type="evidence" value="ECO:0007669"/>
    <property type="project" value="InterPro"/>
</dbReference>
<proteinExistence type="predicted"/>
<sequence>MGWSTSQLAKLAGTSLRTVRHYHEIGLLPQPRRRPNGYKDYGVEHLIRLLRIRRLTELGLSLPQIAELGSADEHPVEALRALDAELAAGIERLRRARVELALILRQSAPTDLPPELASAVAGLSPADRAMMVVAAQVLGPEALDAYVASVRRDRLEPTAAEFDRLPADADEPTRQDLAERMSDYARGVYAESPMLLNLTADAPLGKRFAQEALGKAVVELYNPAQIDVLVRMVGRL</sequence>
<dbReference type="AlphaFoldDB" id="A0A4Q7J9S9"/>
<dbReference type="PANTHER" id="PTHR30204">
    <property type="entry name" value="REDOX-CYCLING DRUG-SENSING TRANSCRIPTIONAL ACTIVATOR SOXR"/>
    <property type="match status" value="1"/>
</dbReference>
<dbReference type="Pfam" id="PF13411">
    <property type="entry name" value="MerR_1"/>
    <property type="match status" value="1"/>
</dbReference>
<keyword evidence="1" id="KW-0238">DNA-binding</keyword>
<dbReference type="PANTHER" id="PTHR30204:SF93">
    <property type="entry name" value="HTH MERR-TYPE DOMAIN-CONTAINING PROTEIN"/>
    <property type="match status" value="1"/>
</dbReference>
<organism evidence="3 4">
    <name type="scientific">Amycolatopsis suaedae</name>
    <dbReference type="NCBI Taxonomy" id="2510978"/>
    <lineage>
        <taxon>Bacteria</taxon>
        <taxon>Bacillati</taxon>
        <taxon>Actinomycetota</taxon>
        <taxon>Actinomycetes</taxon>
        <taxon>Pseudonocardiales</taxon>
        <taxon>Pseudonocardiaceae</taxon>
        <taxon>Amycolatopsis</taxon>
    </lineage>
</organism>
<dbReference type="Proteomes" id="UP000292003">
    <property type="component" value="Unassembled WGS sequence"/>
</dbReference>
<dbReference type="SUPFAM" id="SSF46955">
    <property type="entry name" value="Putative DNA-binding domain"/>
    <property type="match status" value="1"/>
</dbReference>
<dbReference type="GO" id="GO:0003677">
    <property type="term" value="F:DNA binding"/>
    <property type="evidence" value="ECO:0007669"/>
    <property type="project" value="UniProtKB-KW"/>
</dbReference>
<feature type="domain" description="HTH merR-type" evidence="2">
    <location>
        <begin position="1"/>
        <end position="71"/>
    </location>
</feature>
<dbReference type="PRINTS" id="PR00040">
    <property type="entry name" value="HTHMERR"/>
</dbReference>